<dbReference type="SUPFAM" id="SSF52540">
    <property type="entry name" value="P-loop containing nucleoside triphosphate hydrolases"/>
    <property type="match status" value="1"/>
</dbReference>
<evidence type="ECO:0000313" key="3">
    <source>
        <dbReference type="Proteomes" id="UP001239085"/>
    </source>
</evidence>
<feature type="domain" description="KAP NTPase" evidence="1">
    <location>
        <begin position="25"/>
        <end position="107"/>
    </location>
</feature>
<organism evidence="2 3">
    <name type="scientific">Microbacterium murale</name>
    <dbReference type="NCBI Taxonomy" id="1081040"/>
    <lineage>
        <taxon>Bacteria</taxon>
        <taxon>Bacillati</taxon>
        <taxon>Actinomycetota</taxon>
        <taxon>Actinomycetes</taxon>
        <taxon>Micrococcales</taxon>
        <taxon>Microbacteriaceae</taxon>
        <taxon>Microbacterium</taxon>
    </lineage>
</organism>
<dbReference type="EMBL" id="JAUSXK010000001">
    <property type="protein sequence ID" value="MDQ0642049.1"/>
    <property type="molecule type" value="Genomic_DNA"/>
</dbReference>
<keyword evidence="3" id="KW-1185">Reference proteome</keyword>
<comment type="caution">
    <text evidence="2">The sequence shown here is derived from an EMBL/GenBank/DDBJ whole genome shotgun (WGS) entry which is preliminary data.</text>
</comment>
<gene>
    <name evidence="2" type="ORF">QFZ46_000209</name>
</gene>
<dbReference type="InterPro" id="IPR011646">
    <property type="entry name" value="KAP_P-loop"/>
</dbReference>
<dbReference type="Pfam" id="PF07693">
    <property type="entry name" value="KAP_NTPase"/>
    <property type="match status" value="1"/>
</dbReference>
<evidence type="ECO:0000313" key="2">
    <source>
        <dbReference type="EMBL" id="MDQ0642049.1"/>
    </source>
</evidence>
<protein>
    <recommendedName>
        <fullName evidence="1">KAP NTPase domain-containing protein</fullName>
    </recommendedName>
</protein>
<name>A0ABU0P3Z3_9MICO</name>
<dbReference type="RefSeq" id="WP_307357476.1">
    <property type="nucleotide sequence ID" value="NZ_JAUSXK010000001.1"/>
</dbReference>
<dbReference type="InterPro" id="IPR027417">
    <property type="entry name" value="P-loop_NTPase"/>
</dbReference>
<evidence type="ECO:0000259" key="1">
    <source>
        <dbReference type="Pfam" id="PF07693"/>
    </source>
</evidence>
<proteinExistence type="predicted"/>
<accession>A0ABU0P3Z3</accession>
<dbReference type="Proteomes" id="UP001239085">
    <property type="component" value="Unassembled WGS sequence"/>
</dbReference>
<reference evidence="2 3" key="1">
    <citation type="submission" date="2023-07" db="EMBL/GenBank/DDBJ databases">
        <title>Comparative genomics of wheat-associated soil bacteria to identify genetic determinants of phenazine resistance.</title>
        <authorList>
            <person name="Mouncey N."/>
        </authorList>
    </citation>
    <scope>NUCLEOTIDE SEQUENCE [LARGE SCALE GENOMIC DNA]</scope>
    <source>
        <strain evidence="2 3">W2I7</strain>
    </source>
</reference>
<sequence>MGESENMTSYPLFLDEPTDMDRLSFDAVASTVVDAVLDPCLDQIALGLSGSWGSGKTSVLRLIGRQLQPAEGETPTRLVIETDPWRYDPQLGIKESLLGEILTAIMDAGWSVDFEEGDYLWTGLHPASGAVIHFVEGDLYCLMEGKVAL</sequence>